<sequence length="376" mass="44457">MLSILTNSRMEISFENFSEWISKDCMDNDYEEYYDKLISKYKCLDNIAISEIFGEAFTTPLWDFYTLNYDGTEVTKKHFLERTPYLFLDTPDIYVEIFKGPRTFLNACFFSAGVKIEDNDEEIIDDIVAKMNFYKDTSESILLWIKQNSPKICDSLRNFIISRITDRQMDYYSSIKSKVLTPVQVFLIKSSLNIFLNSNNFLIERENKKNDWYVLDNLTLTNITIDCLKKWAFNYEMSFVFIIKMVDDSISVFSISKYNNNEMEKNYNNIYLTILNVKPKYYKIIDNEIVDVNSLEKIFENYLKIKHDFSNVSDVEVWTNKRKNDINELYSDIDEKVVKKRSFSKRLQDKLSDEIVISIAGRCGKMTRRISSSECD</sequence>
<accession>A0A0N5CI58</accession>
<evidence type="ECO:0000313" key="2">
    <source>
        <dbReference type="WBParaSite" id="SPAL_0001752000.1"/>
    </source>
</evidence>
<dbReference type="WBParaSite" id="SPAL_0001752000.1">
    <property type="protein sequence ID" value="SPAL_0001752000.1"/>
    <property type="gene ID" value="SPAL_0001752000"/>
</dbReference>
<name>A0A0N5CI58_STREA</name>
<dbReference type="Proteomes" id="UP000046392">
    <property type="component" value="Unplaced"/>
</dbReference>
<reference evidence="2" key="1">
    <citation type="submission" date="2017-02" db="UniProtKB">
        <authorList>
            <consortium name="WormBaseParasite"/>
        </authorList>
    </citation>
    <scope>IDENTIFICATION</scope>
</reference>
<evidence type="ECO:0000313" key="1">
    <source>
        <dbReference type="Proteomes" id="UP000046392"/>
    </source>
</evidence>
<organism evidence="1 2">
    <name type="scientific">Strongyloides papillosus</name>
    <name type="common">Intestinal threadworm</name>
    <dbReference type="NCBI Taxonomy" id="174720"/>
    <lineage>
        <taxon>Eukaryota</taxon>
        <taxon>Metazoa</taxon>
        <taxon>Ecdysozoa</taxon>
        <taxon>Nematoda</taxon>
        <taxon>Chromadorea</taxon>
        <taxon>Rhabditida</taxon>
        <taxon>Tylenchina</taxon>
        <taxon>Panagrolaimomorpha</taxon>
        <taxon>Strongyloidoidea</taxon>
        <taxon>Strongyloididae</taxon>
        <taxon>Strongyloides</taxon>
    </lineage>
</organism>
<keyword evidence="1" id="KW-1185">Reference proteome</keyword>
<dbReference type="AlphaFoldDB" id="A0A0N5CI58"/>
<proteinExistence type="predicted"/>
<protein>
    <submittedName>
        <fullName evidence="2">BACK domain-containing protein</fullName>
    </submittedName>
</protein>